<protein>
    <recommendedName>
        <fullName evidence="4">Transmembrane protein</fullName>
    </recommendedName>
</protein>
<keyword evidence="1" id="KW-1133">Transmembrane helix</keyword>
<dbReference type="Proteomes" id="UP001457282">
    <property type="component" value="Unassembled WGS sequence"/>
</dbReference>
<organism evidence="2 3">
    <name type="scientific">Rubus argutus</name>
    <name type="common">Southern blackberry</name>
    <dbReference type="NCBI Taxonomy" id="59490"/>
    <lineage>
        <taxon>Eukaryota</taxon>
        <taxon>Viridiplantae</taxon>
        <taxon>Streptophyta</taxon>
        <taxon>Embryophyta</taxon>
        <taxon>Tracheophyta</taxon>
        <taxon>Spermatophyta</taxon>
        <taxon>Magnoliopsida</taxon>
        <taxon>eudicotyledons</taxon>
        <taxon>Gunneridae</taxon>
        <taxon>Pentapetalae</taxon>
        <taxon>rosids</taxon>
        <taxon>fabids</taxon>
        <taxon>Rosales</taxon>
        <taxon>Rosaceae</taxon>
        <taxon>Rosoideae</taxon>
        <taxon>Rosoideae incertae sedis</taxon>
        <taxon>Rubus</taxon>
    </lineage>
</organism>
<evidence type="ECO:0008006" key="4">
    <source>
        <dbReference type="Google" id="ProtNLM"/>
    </source>
</evidence>
<accession>A0AAW1WP21</accession>
<name>A0AAW1WP21_RUBAR</name>
<comment type="caution">
    <text evidence="2">The sequence shown here is derived from an EMBL/GenBank/DDBJ whole genome shotgun (WGS) entry which is preliminary data.</text>
</comment>
<gene>
    <name evidence="2" type="ORF">M0R45_033660</name>
</gene>
<keyword evidence="1" id="KW-0472">Membrane</keyword>
<evidence type="ECO:0000256" key="1">
    <source>
        <dbReference type="SAM" id="Phobius"/>
    </source>
</evidence>
<evidence type="ECO:0000313" key="3">
    <source>
        <dbReference type="Proteomes" id="UP001457282"/>
    </source>
</evidence>
<dbReference type="AlphaFoldDB" id="A0AAW1WP21"/>
<dbReference type="EMBL" id="JBEDUW010000006">
    <property type="protein sequence ID" value="KAK9925333.1"/>
    <property type="molecule type" value="Genomic_DNA"/>
</dbReference>
<reference evidence="2 3" key="1">
    <citation type="journal article" date="2023" name="G3 (Bethesda)">
        <title>A chromosome-length genome assembly and annotation of blackberry (Rubus argutus, cv. 'Hillquist').</title>
        <authorList>
            <person name="Bruna T."/>
            <person name="Aryal R."/>
            <person name="Dudchenko O."/>
            <person name="Sargent D.J."/>
            <person name="Mead D."/>
            <person name="Buti M."/>
            <person name="Cavallini A."/>
            <person name="Hytonen T."/>
            <person name="Andres J."/>
            <person name="Pham M."/>
            <person name="Weisz D."/>
            <person name="Mascagni F."/>
            <person name="Usai G."/>
            <person name="Natali L."/>
            <person name="Bassil N."/>
            <person name="Fernandez G.E."/>
            <person name="Lomsadze A."/>
            <person name="Armour M."/>
            <person name="Olukolu B."/>
            <person name="Poorten T."/>
            <person name="Britton C."/>
            <person name="Davik J."/>
            <person name="Ashrafi H."/>
            <person name="Aiden E.L."/>
            <person name="Borodovsky M."/>
            <person name="Worthington M."/>
        </authorList>
    </citation>
    <scope>NUCLEOTIDE SEQUENCE [LARGE SCALE GENOMIC DNA]</scope>
    <source>
        <strain evidence="2">PI 553951</strain>
    </source>
</reference>
<keyword evidence="3" id="KW-1185">Reference proteome</keyword>
<feature type="transmembrane region" description="Helical" evidence="1">
    <location>
        <begin position="77"/>
        <end position="94"/>
    </location>
</feature>
<evidence type="ECO:0000313" key="2">
    <source>
        <dbReference type="EMBL" id="KAK9925333.1"/>
    </source>
</evidence>
<sequence length="140" mass="16306">MLIMCFKEAKRTGEGGSGRRASFSSYSSCLSTDFHHPIQITSLSSESPEDVRPAIIEKVFRVVEAAETTQLPVMVRWVYGMFTLCMMVMMLEIIRGPILLVHLPHQTRVWSHSRKYKMMLFDRRRRALENKLTLKRKQTE</sequence>
<keyword evidence="1" id="KW-0812">Transmembrane</keyword>
<proteinExistence type="predicted"/>